<comment type="caution">
    <text evidence="2">The sequence shown here is derived from an EMBL/GenBank/DDBJ whole genome shotgun (WGS) entry which is preliminary data.</text>
</comment>
<dbReference type="Proteomes" id="UP001488838">
    <property type="component" value="Unassembled WGS sequence"/>
</dbReference>
<evidence type="ECO:0000313" key="2">
    <source>
        <dbReference type="EMBL" id="KAK7806072.1"/>
    </source>
</evidence>
<reference evidence="2 3" key="1">
    <citation type="journal article" date="2023" name="bioRxiv">
        <title>Conserved and derived expression patterns and positive selection on dental genes reveal complex evolutionary context of ever-growing rodent molars.</title>
        <authorList>
            <person name="Calamari Z.T."/>
            <person name="Song A."/>
            <person name="Cohen E."/>
            <person name="Akter M."/>
            <person name="Roy R.D."/>
            <person name="Hallikas O."/>
            <person name="Christensen M.M."/>
            <person name="Li P."/>
            <person name="Marangoni P."/>
            <person name="Jernvall J."/>
            <person name="Klein O.D."/>
        </authorList>
    </citation>
    <scope>NUCLEOTIDE SEQUENCE [LARGE SCALE GENOMIC DNA]</scope>
    <source>
        <strain evidence="2">V071</strain>
    </source>
</reference>
<protein>
    <submittedName>
        <fullName evidence="2">Uncharacterized protein</fullName>
    </submittedName>
</protein>
<accession>A0AAW0HVD6</accession>
<keyword evidence="1" id="KW-0812">Transmembrane</keyword>
<evidence type="ECO:0000313" key="3">
    <source>
        <dbReference type="Proteomes" id="UP001488838"/>
    </source>
</evidence>
<keyword evidence="3" id="KW-1185">Reference proteome</keyword>
<proteinExistence type="predicted"/>
<name>A0AAW0HVD6_MYOGA</name>
<dbReference type="AlphaFoldDB" id="A0AAW0HVD6"/>
<feature type="transmembrane region" description="Helical" evidence="1">
    <location>
        <begin position="50"/>
        <end position="78"/>
    </location>
</feature>
<keyword evidence="1" id="KW-0472">Membrane</keyword>
<sequence>MVWYEIVHIIGSLYQHRLPFCVSNMSLRQCFQTLMKLLSVKITVNETLSWIINLLFIFCASHLIVVIFCYSCSSIVYFKS</sequence>
<organism evidence="2 3">
    <name type="scientific">Myodes glareolus</name>
    <name type="common">Bank vole</name>
    <name type="synonym">Clethrionomys glareolus</name>
    <dbReference type="NCBI Taxonomy" id="447135"/>
    <lineage>
        <taxon>Eukaryota</taxon>
        <taxon>Metazoa</taxon>
        <taxon>Chordata</taxon>
        <taxon>Craniata</taxon>
        <taxon>Vertebrata</taxon>
        <taxon>Euteleostomi</taxon>
        <taxon>Mammalia</taxon>
        <taxon>Eutheria</taxon>
        <taxon>Euarchontoglires</taxon>
        <taxon>Glires</taxon>
        <taxon>Rodentia</taxon>
        <taxon>Myomorpha</taxon>
        <taxon>Muroidea</taxon>
        <taxon>Cricetidae</taxon>
        <taxon>Arvicolinae</taxon>
        <taxon>Myodes</taxon>
    </lineage>
</organism>
<evidence type="ECO:0000256" key="1">
    <source>
        <dbReference type="SAM" id="Phobius"/>
    </source>
</evidence>
<gene>
    <name evidence="2" type="ORF">U0070_004780</name>
</gene>
<keyword evidence="1" id="KW-1133">Transmembrane helix</keyword>
<dbReference type="EMBL" id="JBBHLL010000315">
    <property type="protein sequence ID" value="KAK7806072.1"/>
    <property type="molecule type" value="Genomic_DNA"/>
</dbReference>